<gene>
    <name evidence="1" type="ORF">FHS18_002520</name>
</gene>
<keyword evidence="2" id="KW-1185">Reference proteome</keyword>
<dbReference type="EMBL" id="JACHXK010000004">
    <property type="protein sequence ID" value="MBB3110453.1"/>
    <property type="molecule type" value="Genomic_DNA"/>
</dbReference>
<proteinExistence type="predicted"/>
<evidence type="ECO:0008006" key="3">
    <source>
        <dbReference type="Google" id="ProtNLM"/>
    </source>
</evidence>
<accession>A0A7W5AXA6</accession>
<dbReference type="InterPro" id="IPR019658">
    <property type="entry name" value="DUF2515"/>
</dbReference>
<evidence type="ECO:0000313" key="2">
    <source>
        <dbReference type="Proteomes" id="UP000570361"/>
    </source>
</evidence>
<protein>
    <recommendedName>
        <fullName evidence="3">DUF2515 domain-containing protein</fullName>
    </recommendedName>
</protein>
<dbReference type="Pfam" id="PF10720">
    <property type="entry name" value="DUF2515"/>
    <property type="match status" value="1"/>
</dbReference>
<evidence type="ECO:0000313" key="1">
    <source>
        <dbReference type="EMBL" id="MBB3110453.1"/>
    </source>
</evidence>
<dbReference type="Proteomes" id="UP000570361">
    <property type="component" value="Unassembled WGS sequence"/>
</dbReference>
<reference evidence="1 2" key="1">
    <citation type="submission" date="2020-08" db="EMBL/GenBank/DDBJ databases">
        <title>Genomic Encyclopedia of Type Strains, Phase III (KMG-III): the genomes of soil and plant-associated and newly described type strains.</title>
        <authorList>
            <person name="Whitman W."/>
        </authorList>
    </citation>
    <scope>NUCLEOTIDE SEQUENCE [LARGE SCALE GENOMIC DNA]</scope>
    <source>
        <strain evidence="1 2">CECT 5862</strain>
    </source>
</reference>
<name>A0A7W5AXA6_9BACL</name>
<organism evidence="1 2">
    <name type="scientific">Paenibacillus phyllosphaerae</name>
    <dbReference type="NCBI Taxonomy" id="274593"/>
    <lineage>
        <taxon>Bacteria</taxon>
        <taxon>Bacillati</taxon>
        <taxon>Bacillota</taxon>
        <taxon>Bacilli</taxon>
        <taxon>Bacillales</taxon>
        <taxon>Paenibacillaceae</taxon>
        <taxon>Paenibacillus</taxon>
    </lineage>
</organism>
<comment type="caution">
    <text evidence="1">The sequence shown here is derived from an EMBL/GenBank/DDBJ whole genome shotgun (WGS) entry which is preliminary data.</text>
</comment>
<sequence length="439" mass="50676">MSMNRVRQSGRDRLLEGMLRLLKMPIALWTVLVAKWHAKQASTDMAAHARPPRLREGSLKPLKAAWQSIAERRENQGSETEPAREAAQFSAWELALIERIKQETRVANRNNVTRTEAYRTLYLRRPELHWALLAHMVSRNGGYNMTDLKGELLPRLLGEPEREKIFQLLEHANSFIFGDAYPQLLLFDIACKEGRELTHLLPAFGVSRFMGPAWAHYWQRRDQVALTVALIVNEQHYIEQRIVQHPYYRSQVLDTPAFLMQAPLQLNAVVMPYGPLTDGKMQLAGLILENFSSIHERIEFGKRLYALIFGIPTLHKGVHQFMKAVRHTGSRTDFAPHLFTMRKPEASPRRYKQKLEGCRIIRGRTPFYSPELGAAWADRKLEAPELGEWYEGFHQVEVYFKELPLPDVFEMTEAYCLELNKIEAAVQAAERLDLILQKG</sequence>
<dbReference type="AlphaFoldDB" id="A0A7W5AXA6"/>